<keyword evidence="2" id="KW-1185">Reference proteome</keyword>
<accession>J0WPZ5</accession>
<reference evidence="2" key="1">
    <citation type="journal article" date="2012" name="Science">
        <title>The Paleozoic origin of enzymatic lignin decomposition reconstructed from 31 fungal genomes.</title>
        <authorList>
            <person name="Floudas D."/>
            <person name="Binder M."/>
            <person name="Riley R."/>
            <person name="Barry K."/>
            <person name="Blanchette R.A."/>
            <person name="Henrissat B."/>
            <person name="Martinez A.T."/>
            <person name="Otillar R."/>
            <person name="Spatafora J.W."/>
            <person name="Yadav J.S."/>
            <person name="Aerts A."/>
            <person name="Benoit I."/>
            <person name="Boyd A."/>
            <person name="Carlson A."/>
            <person name="Copeland A."/>
            <person name="Coutinho P.M."/>
            <person name="de Vries R.P."/>
            <person name="Ferreira P."/>
            <person name="Findley K."/>
            <person name="Foster B."/>
            <person name="Gaskell J."/>
            <person name="Glotzer D."/>
            <person name="Gorecki P."/>
            <person name="Heitman J."/>
            <person name="Hesse C."/>
            <person name="Hori C."/>
            <person name="Igarashi K."/>
            <person name="Jurgens J.A."/>
            <person name="Kallen N."/>
            <person name="Kersten P."/>
            <person name="Kohler A."/>
            <person name="Kuees U."/>
            <person name="Kumar T.K.A."/>
            <person name="Kuo A."/>
            <person name="LaButti K."/>
            <person name="Larrondo L.F."/>
            <person name="Lindquist E."/>
            <person name="Ling A."/>
            <person name="Lombard V."/>
            <person name="Lucas S."/>
            <person name="Lundell T."/>
            <person name="Martin R."/>
            <person name="McLaughlin D.J."/>
            <person name="Morgenstern I."/>
            <person name="Morin E."/>
            <person name="Murat C."/>
            <person name="Nagy L.G."/>
            <person name="Nolan M."/>
            <person name="Ohm R.A."/>
            <person name="Patyshakuliyeva A."/>
            <person name="Rokas A."/>
            <person name="Ruiz-Duenas F.J."/>
            <person name="Sabat G."/>
            <person name="Salamov A."/>
            <person name="Samejima M."/>
            <person name="Schmutz J."/>
            <person name="Slot J.C."/>
            <person name="St John F."/>
            <person name="Stenlid J."/>
            <person name="Sun H."/>
            <person name="Sun S."/>
            <person name="Syed K."/>
            <person name="Tsang A."/>
            <person name="Wiebenga A."/>
            <person name="Young D."/>
            <person name="Pisabarro A."/>
            <person name="Eastwood D.C."/>
            <person name="Martin F."/>
            <person name="Cullen D."/>
            <person name="Grigoriev I.V."/>
            <person name="Hibbett D.S."/>
        </authorList>
    </citation>
    <scope>NUCLEOTIDE SEQUENCE [LARGE SCALE GENOMIC DNA]</scope>
    <source>
        <strain evidence="2">TFB10046</strain>
    </source>
</reference>
<evidence type="ECO:0000313" key="2">
    <source>
        <dbReference type="Proteomes" id="UP000006514"/>
    </source>
</evidence>
<name>J0WPZ5_AURST</name>
<sequence>MSLLHIDTQIDLFRPSQAEDKTACAVYCSELRLNGSVFPVTVAHPLQEAESQPLPAGTNAYLFGSFSVVDDSILVTASELLPLYVATTPATRAAARELYEPYITVAGVVSPGRVLDIIYPAALVVDVTASCNDRWPCFFNRDEKRFRTLTAFLPNTPLILSGKPFGWADGKLAVDVHEVRFNNLGDPPAPALALYPSPFQHCQLRNGYGVFPDKPPAYSPRSLSAVREDMIIEVSDSEDDGSFDCAAAKVVSQGASRAADPSAAMSRRTQLPEHYFLTRTPAAVGNLPRINIQLMRRRVYVMSWVQHAVRSVRCVHEVLTRLHIMQSIYEGIGGMMLQDLGRKEMGDRKRRALWAKINTWFADHIVFFETAISMCYGDCDNCVERA</sequence>
<organism evidence="1 2">
    <name type="scientific">Auricularia subglabra (strain TFB-10046 / SS5)</name>
    <name type="common">White-rot fungus</name>
    <name type="synonym">Auricularia delicata (strain TFB10046)</name>
    <dbReference type="NCBI Taxonomy" id="717982"/>
    <lineage>
        <taxon>Eukaryota</taxon>
        <taxon>Fungi</taxon>
        <taxon>Dikarya</taxon>
        <taxon>Basidiomycota</taxon>
        <taxon>Agaricomycotina</taxon>
        <taxon>Agaricomycetes</taxon>
        <taxon>Auriculariales</taxon>
        <taxon>Auriculariaceae</taxon>
        <taxon>Auricularia</taxon>
    </lineage>
</organism>
<dbReference type="AlphaFoldDB" id="J0WPZ5"/>
<dbReference type="KEGG" id="adl:AURDEDRAFT_176440"/>
<proteinExistence type="predicted"/>
<dbReference type="Proteomes" id="UP000006514">
    <property type="component" value="Unassembled WGS sequence"/>
</dbReference>
<gene>
    <name evidence="1" type="ORF">AURDEDRAFT_176440</name>
</gene>
<protein>
    <submittedName>
        <fullName evidence="1">Uncharacterized protein</fullName>
    </submittedName>
</protein>
<dbReference type="InParanoid" id="J0WPZ5"/>
<evidence type="ECO:0000313" key="1">
    <source>
        <dbReference type="EMBL" id="EJD34520.1"/>
    </source>
</evidence>
<dbReference type="EMBL" id="JH687940">
    <property type="protein sequence ID" value="EJD34520.1"/>
    <property type="molecule type" value="Genomic_DNA"/>
</dbReference>